<sequence length="209" mass="22854">STLSTMDLYGVLRFITVVLVLTVVQFTTAKICYECTDEPNNGGFPPYDAECAQYDYRGHSNTWHTDGCSIKVYDTGYITRLYSDGYEDGDCVYGSGYTECFCTSNYCNTDSFCDDCTDLTTENTTTTSSTTSPATLTCYECINCGHIDDATPVIVGEYMSCVTTILLESAEVIRGGSSKEHSDGECSQNTATLSCWCSEDLCNGNTIEL</sequence>
<keyword evidence="1" id="KW-0732">Signal</keyword>
<evidence type="ECO:0008006" key="4">
    <source>
        <dbReference type="Google" id="ProtNLM"/>
    </source>
</evidence>
<gene>
    <name evidence="2" type="ORF">MNOR_LOCUS31160</name>
</gene>
<proteinExistence type="predicted"/>
<dbReference type="AlphaFoldDB" id="A0AAV2RZ05"/>
<reference evidence="2 3" key="1">
    <citation type="submission" date="2024-05" db="EMBL/GenBank/DDBJ databases">
        <authorList>
            <person name="Wallberg A."/>
        </authorList>
    </citation>
    <scope>NUCLEOTIDE SEQUENCE [LARGE SCALE GENOMIC DNA]</scope>
</reference>
<evidence type="ECO:0000256" key="1">
    <source>
        <dbReference type="SAM" id="SignalP"/>
    </source>
</evidence>
<feature type="non-terminal residue" evidence="2">
    <location>
        <position position="1"/>
    </location>
</feature>
<feature type="signal peptide" evidence="1">
    <location>
        <begin position="1"/>
        <end position="29"/>
    </location>
</feature>
<accession>A0AAV2RZ05</accession>
<name>A0AAV2RZ05_MEGNR</name>
<dbReference type="EMBL" id="CAXKWB010039571">
    <property type="protein sequence ID" value="CAL4153325.1"/>
    <property type="molecule type" value="Genomic_DNA"/>
</dbReference>
<feature type="chain" id="PRO_5043326690" description="Sodefrin-like factor" evidence="1">
    <location>
        <begin position="30"/>
        <end position="209"/>
    </location>
</feature>
<evidence type="ECO:0000313" key="3">
    <source>
        <dbReference type="Proteomes" id="UP001497623"/>
    </source>
</evidence>
<protein>
    <recommendedName>
        <fullName evidence="4">Sodefrin-like factor</fullName>
    </recommendedName>
</protein>
<keyword evidence="3" id="KW-1185">Reference proteome</keyword>
<evidence type="ECO:0000313" key="2">
    <source>
        <dbReference type="EMBL" id="CAL4153325.1"/>
    </source>
</evidence>
<organism evidence="2 3">
    <name type="scientific">Meganyctiphanes norvegica</name>
    <name type="common">Northern krill</name>
    <name type="synonym">Thysanopoda norvegica</name>
    <dbReference type="NCBI Taxonomy" id="48144"/>
    <lineage>
        <taxon>Eukaryota</taxon>
        <taxon>Metazoa</taxon>
        <taxon>Ecdysozoa</taxon>
        <taxon>Arthropoda</taxon>
        <taxon>Crustacea</taxon>
        <taxon>Multicrustacea</taxon>
        <taxon>Malacostraca</taxon>
        <taxon>Eumalacostraca</taxon>
        <taxon>Eucarida</taxon>
        <taxon>Euphausiacea</taxon>
        <taxon>Euphausiidae</taxon>
        <taxon>Meganyctiphanes</taxon>
    </lineage>
</organism>
<dbReference type="Proteomes" id="UP001497623">
    <property type="component" value="Unassembled WGS sequence"/>
</dbReference>
<comment type="caution">
    <text evidence="2">The sequence shown here is derived from an EMBL/GenBank/DDBJ whole genome shotgun (WGS) entry which is preliminary data.</text>
</comment>